<feature type="region of interest" description="Disordered" evidence="7">
    <location>
        <begin position="1022"/>
        <end position="1060"/>
    </location>
</feature>
<keyword evidence="3" id="KW-1133">Transmembrane helix</keyword>
<dbReference type="InterPro" id="IPR051577">
    <property type="entry name" value="MRF-like"/>
</dbReference>
<dbReference type="GO" id="GO:0016540">
    <property type="term" value="P:protein autoprocessing"/>
    <property type="evidence" value="ECO:0007669"/>
    <property type="project" value="InterPro"/>
</dbReference>
<feature type="domain" description="Peptidase S74" evidence="9">
    <location>
        <begin position="673"/>
        <end position="787"/>
    </location>
</feature>
<dbReference type="STRING" id="7395.A0A1A9UL01"/>
<feature type="compositionally biased region" description="Polar residues" evidence="7">
    <location>
        <begin position="174"/>
        <end position="184"/>
    </location>
</feature>
<reference evidence="10" key="1">
    <citation type="submission" date="2020-05" db="UniProtKB">
        <authorList>
            <consortium name="EnsemblMetazoa"/>
        </authorList>
    </citation>
    <scope>IDENTIFICATION</scope>
    <source>
        <strain evidence="10">TTRI</strain>
    </source>
</reference>
<keyword evidence="2" id="KW-0812">Transmembrane</keyword>
<feature type="compositionally biased region" description="Low complexity" evidence="7">
    <location>
        <begin position="162"/>
        <end position="173"/>
    </location>
</feature>
<dbReference type="Pfam" id="PF21408">
    <property type="entry name" value="MTR4-like_stalk"/>
    <property type="match status" value="1"/>
</dbReference>
<keyword evidence="11" id="KW-1185">Reference proteome</keyword>
<dbReference type="GO" id="GO:0043565">
    <property type="term" value="F:sequence-specific DNA binding"/>
    <property type="evidence" value="ECO:0007669"/>
    <property type="project" value="TreeGrafter"/>
</dbReference>
<dbReference type="Proteomes" id="UP000078200">
    <property type="component" value="Unassembled WGS sequence"/>
</dbReference>
<keyword evidence="4 6" id="KW-0238">DNA-binding</keyword>
<dbReference type="InterPro" id="IPR024061">
    <property type="entry name" value="NDT80_DNA-bd_dom"/>
</dbReference>
<dbReference type="PROSITE" id="PS51688">
    <property type="entry name" value="ICA"/>
    <property type="match status" value="1"/>
</dbReference>
<evidence type="ECO:0000256" key="3">
    <source>
        <dbReference type="ARBA" id="ARBA00022989"/>
    </source>
</evidence>
<feature type="region of interest" description="Disordered" evidence="7">
    <location>
        <begin position="100"/>
        <end position="129"/>
    </location>
</feature>
<feature type="region of interest" description="Disordered" evidence="7">
    <location>
        <begin position="160"/>
        <end position="184"/>
    </location>
</feature>
<evidence type="ECO:0000256" key="2">
    <source>
        <dbReference type="ARBA" id="ARBA00022692"/>
    </source>
</evidence>
<dbReference type="CDD" id="cd10144">
    <property type="entry name" value="Peptidase_S74_CIMCD"/>
    <property type="match status" value="1"/>
</dbReference>
<dbReference type="InterPro" id="IPR008967">
    <property type="entry name" value="p53-like_TF_DNA-bd_sf"/>
</dbReference>
<evidence type="ECO:0000256" key="6">
    <source>
        <dbReference type="PROSITE-ProRule" id="PRU00850"/>
    </source>
</evidence>
<protein>
    <recommendedName>
        <fullName evidence="12">NDT80 domain-containing protein</fullName>
    </recommendedName>
</protein>
<dbReference type="Gene3D" id="2.40.30.300">
    <property type="match status" value="1"/>
</dbReference>
<name>A0A1A9UL01_GLOAU</name>
<dbReference type="Pfam" id="PF13887">
    <property type="entry name" value="MYRF_ICA"/>
    <property type="match status" value="1"/>
</dbReference>
<dbReference type="InterPro" id="IPR026932">
    <property type="entry name" value="MYRF_ICA"/>
</dbReference>
<dbReference type="SUPFAM" id="SSF49417">
    <property type="entry name" value="p53-like transcription factors"/>
    <property type="match status" value="1"/>
</dbReference>
<sequence length="1918" mass="214490">MDYQKTLNDRSDYVGGIDNEAIFFEDLHVTTSVGSLHANNGHSSSLNGVESATFACNSKAETPVTSPTSIPLQEATLPPIPTISARVSLTSVAHIGIHATSSNNHTHSHLPESPPDSSSEPPYSPSQDVHGLALTSRDLYNGPGSTSNVAPAIHEMHTLPTQQQHRSQHPSQQYATSPTQHQQPHTNNYLHVVRSSHGNANGLVRVKHESGLLVNTGALQSTFNTRSTDTHIEMPTSHSFYSTNAHLNSLANKMYAPTITSSSPSYQLDLGNVDHNNSTSASSACMLNTVTDLPHVQAIGTSHASIPSTPQLSRTSTPSTPNHQSLSRKRKMTTDIECSEYTNIKPDPGFKTSPTRSASCATPLQLTNESKVSPTSPLNIQLSSQNSTSASDLCSTAPHSTASLSPALSIVNTNVEIACVDTSKSSESGIDALSPCIKFTPFQPQNWHKLCDQNLQELSIVYYRVDADKGFNFSVSDDAFVCQKKNHFQITCHARLQGEATFVKTPSGLEKIKSFHLHFYGVKLESPNQTIRVEQSQSDRSKKPFYPVPIDLQSHIVSKVTVGRLHFSETTNNNMRKKGRPNPEQRYFQLVVALHVHTASGDFPIISQGSDKIIVRASNPGQFESDVDLCWQRGLTQDSIYHAGRVGINTDRPDESLVVHGNLKISGHIVQPSDSRAKQEIGELDTSVQLRNLQKIRIVRYRLEPEFALHSGLKCKNGSGDIVDTGVIAQEVREVIPDAVQEAGSIVLPNGNVIENFLLVNKDRILMENIGAVKELCKVTGTLESRIENLERVNHRLQRIKDTELQLMRNEIMANKDSQEICSNRTLQVTIFLLVIVMAACLAAVSTLYFVEHSRKQHIFKHLESIQVLSNGHVYRPDILSLAEQEHIYLNNRPNKTRNFLYQSSSSAMTMDSNYTKYRDGILGGIDAIEEIVPTRNDELTAIMEKPSVENELKQFNRERLRSTTSPMVRTNKTINSKAKIKPQVGRNTVFRVIYNRPNDGVSLQATDALDTSSERIAGANELLQPDLDNNSIDTDHKPATSKTRLPQTKDNSRHGDIQKLNTETIISSLRKNQADNTPPQIHHMHRSNALGDESGIYKTSSPLNVLVTTTISTSTVSIGTTSKKIGQKVNTEAPQTNYSLDIQPISNKTLRNIIDRATDNAEDLQSLTNNNESAYNTISDPLDLIFYNNIRAPSISSTTQERHHQEQNTDADWLISRYFYTDSFGEPEQCNKKIRRADISNCQVKSAYPSNSRCLRTTYPLQRRELPFMLTKQVSFSYFKSVCFEENNQLLVPNHLSLGLKPSEAKITKTLITQEAVGKGKSSESADNVDDDKETVLHENEDDLQVAYGGSLHLNSNSSRLLVAGKSSHSTQAITKQLSAEQPSGEVVDNLGAMLDHSFSNDNGNHHLKAAKQERHDLPNQKQTQQAKLLTEPNQPPLHADCWKVHSCILAERVNKTFSVDEYCPKLRKSMNVTFTVPLSRYFKEKSIELHLTSTLPLHWVLCNNHELTKNNGKHLPTTHQTLQRLRNTSLLLLNIPSRGYFVKDLNLRATSDTEKFAEWVCHLHKQPCHVVYTDYRPTPLQHYIFPTGGDGLHLIVDESGHFKENNFNSTMAALQSSVEVAKSDQKERKGGIKGGKLVDEVFNNALDVLSEEDRQLPQVENVMPLLRRGIGVHHGGLLPILKEIIEILFGEGLLKALFPTETFAMGPNTPARTVLFTAPLLNLLRVEEINPEYMLEQSFFQFQNPSSIPELYKQVQEKQQELDKFRINKEDNVISYHHIHTQLDSLARLVKVQNESDEFDWGIVVNFKKQSNNTRNSLKSETVVIIDELLHVTEESAKNDEPKPCKKAQNGNMEVVLVVHKLISHISSLRVYYPNENFFKLKIYSNHPLSWIFPILLRKKSLFPPHYLIHNFYEFL</sequence>
<evidence type="ECO:0000313" key="11">
    <source>
        <dbReference type="Proteomes" id="UP000078200"/>
    </source>
</evidence>
<dbReference type="InterPro" id="IPR048392">
    <property type="entry name" value="MTR4-like_stalk"/>
</dbReference>
<dbReference type="PANTHER" id="PTHR13029:SF18">
    <property type="entry name" value="MYELIN REGULATORY FACTOR HOMOLOG 1"/>
    <property type="match status" value="1"/>
</dbReference>
<dbReference type="GO" id="GO:0005634">
    <property type="term" value="C:nucleus"/>
    <property type="evidence" value="ECO:0007669"/>
    <property type="project" value="TreeGrafter"/>
</dbReference>
<proteinExistence type="predicted"/>
<feature type="compositionally biased region" description="Polar residues" evidence="7">
    <location>
        <begin position="1041"/>
        <end position="1050"/>
    </location>
</feature>
<dbReference type="Gene3D" id="3.40.50.300">
    <property type="entry name" value="P-loop containing nucleotide triphosphate hydrolases"/>
    <property type="match status" value="2"/>
</dbReference>
<dbReference type="Pfam" id="PF13884">
    <property type="entry name" value="Peptidase_S74"/>
    <property type="match status" value="1"/>
</dbReference>
<dbReference type="Gene3D" id="1.20.1500.20">
    <property type="match status" value="1"/>
</dbReference>
<evidence type="ECO:0008006" key="12">
    <source>
        <dbReference type="Google" id="ProtNLM"/>
    </source>
</evidence>
<organism evidence="10 11">
    <name type="scientific">Glossina austeni</name>
    <name type="common">Savannah tsetse fly</name>
    <dbReference type="NCBI Taxonomy" id="7395"/>
    <lineage>
        <taxon>Eukaryota</taxon>
        <taxon>Metazoa</taxon>
        <taxon>Ecdysozoa</taxon>
        <taxon>Arthropoda</taxon>
        <taxon>Hexapoda</taxon>
        <taxon>Insecta</taxon>
        <taxon>Pterygota</taxon>
        <taxon>Neoptera</taxon>
        <taxon>Endopterygota</taxon>
        <taxon>Diptera</taxon>
        <taxon>Brachycera</taxon>
        <taxon>Muscomorpha</taxon>
        <taxon>Hippoboscoidea</taxon>
        <taxon>Glossinidae</taxon>
        <taxon>Glossina</taxon>
    </lineage>
</organism>
<dbReference type="PROSITE" id="PS51517">
    <property type="entry name" value="NDT80"/>
    <property type="match status" value="1"/>
</dbReference>
<comment type="subcellular location">
    <subcellularLocation>
        <location evidence="1">Membrane</location>
        <topology evidence="1">Single-pass membrane protein</topology>
    </subcellularLocation>
</comment>
<dbReference type="PANTHER" id="PTHR13029">
    <property type="match status" value="1"/>
</dbReference>
<dbReference type="GO" id="GO:0006357">
    <property type="term" value="P:regulation of transcription by RNA polymerase II"/>
    <property type="evidence" value="ECO:0007669"/>
    <property type="project" value="UniProtKB-ARBA"/>
</dbReference>
<feature type="region of interest" description="Disordered" evidence="7">
    <location>
        <begin position="303"/>
        <end position="360"/>
    </location>
</feature>
<accession>A0A1A9UL01</accession>
<keyword evidence="5" id="KW-0472">Membrane</keyword>
<evidence type="ECO:0000256" key="1">
    <source>
        <dbReference type="ARBA" id="ARBA00004167"/>
    </source>
</evidence>
<feature type="compositionally biased region" description="Polar residues" evidence="7">
    <location>
        <begin position="303"/>
        <end position="325"/>
    </location>
</feature>
<dbReference type="InterPro" id="IPR027417">
    <property type="entry name" value="P-loop_NTPase"/>
</dbReference>
<dbReference type="EnsemblMetazoa" id="GAUT007913-RA">
    <property type="protein sequence ID" value="GAUT007913-PA"/>
    <property type="gene ID" value="GAUT007913"/>
</dbReference>
<evidence type="ECO:0000313" key="10">
    <source>
        <dbReference type="EnsemblMetazoa" id="GAUT007913-PA"/>
    </source>
</evidence>
<dbReference type="GO" id="GO:0045893">
    <property type="term" value="P:positive regulation of DNA-templated transcription"/>
    <property type="evidence" value="ECO:0007669"/>
    <property type="project" value="TreeGrafter"/>
</dbReference>
<feature type="DNA-binding region" description="NDT80" evidence="6">
    <location>
        <begin position="362"/>
        <end position="627"/>
    </location>
</feature>
<evidence type="ECO:0000259" key="8">
    <source>
        <dbReference type="PROSITE" id="PS51517"/>
    </source>
</evidence>
<dbReference type="Pfam" id="PF05224">
    <property type="entry name" value="NDT80_PhoG"/>
    <property type="match status" value="1"/>
</dbReference>
<dbReference type="InterPro" id="IPR030392">
    <property type="entry name" value="S74_ICA"/>
</dbReference>
<evidence type="ECO:0000256" key="4">
    <source>
        <dbReference type="ARBA" id="ARBA00023125"/>
    </source>
</evidence>
<evidence type="ECO:0000256" key="5">
    <source>
        <dbReference type="ARBA" id="ARBA00023136"/>
    </source>
</evidence>
<dbReference type="GO" id="GO:0003700">
    <property type="term" value="F:DNA-binding transcription factor activity"/>
    <property type="evidence" value="ECO:0007669"/>
    <property type="project" value="UniProtKB-UniRule"/>
</dbReference>
<dbReference type="SUPFAM" id="SSF52540">
    <property type="entry name" value="P-loop containing nucleoside triphosphate hydrolases"/>
    <property type="match status" value="1"/>
</dbReference>
<evidence type="ECO:0000256" key="7">
    <source>
        <dbReference type="SAM" id="MobiDB-lite"/>
    </source>
</evidence>
<feature type="domain" description="NDT80" evidence="8">
    <location>
        <begin position="362"/>
        <end position="627"/>
    </location>
</feature>
<dbReference type="VEuPathDB" id="VectorBase:GAUT007913"/>
<evidence type="ECO:0000259" key="9">
    <source>
        <dbReference type="PROSITE" id="PS51688"/>
    </source>
</evidence>
<dbReference type="GO" id="GO:0005789">
    <property type="term" value="C:endoplasmic reticulum membrane"/>
    <property type="evidence" value="ECO:0007669"/>
    <property type="project" value="TreeGrafter"/>
</dbReference>